<sequence>MALKSGPQSWGMLLRSLLIFGTLQSLHTITAVARGVAGEYSIPGVSPPQEPLHWSTFPIDNSEADIQELDVGDVSDDSLDLPAGALLAQALYH</sequence>
<dbReference type="VEuPathDB" id="ToxoDB:CSUI_005539"/>
<evidence type="ECO:0000313" key="3">
    <source>
        <dbReference type="Proteomes" id="UP000221165"/>
    </source>
</evidence>
<gene>
    <name evidence="2" type="ORF">CSUI_005539</name>
</gene>
<dbReference type="Proteomes" id="UP000221165">
    <property type="component" value="Unassembled WGS sequence"/>
</dbReference>
<dbReference type="RefSeq" id="XP_067922308.1">
    <property type="nucleotide sequence ID" value="XM_068065714.1"/>
</dbReference>
<dbReference type="AlphaFoldDB" id="A0A2C6K5J2"/>
<protein>
    <submittedName>
        <fullName evidence="2">Uncharacterized protein</fullName>
    </submittedName>
</protein>
<evidence type="ECO:0000256" key="1">
    <source>
        <dbReference type="SAM" id="SignalP"/>
    </source>
</evidence>
<dbReference type="EMBL" id="MIGC01002672">
    <property type="protein sequence ID" value="PHJ20621.1"/>
    <property type="molecule type" value="Genomic_DNA"/>
</dbReference>
<reference evidence="2 3" key="1">
    <citation type="journal article" date="2017" name="Int. J. Parasitol.">
        <title>The genome of the protozoan parasite Cystoisospora suis and a reverse vaccinology approach to identify vaccine candidates.</title>
        <authorList>
            <person name="Palmieri N."/>
            <person name="Shrestha A."/>
            <person name="Ruttkowski B."/>
            <person name="Beck T."/>
            <person name="Vogl C."/>
            <person name="Tomley F."/>
            <person name="Blake D.P."/>
            <person name="Joachim A."/>
        </authorList>
    </citation>
    <scope>NUCLEOTIDE SEQUENCE [LARGE SCALE GENOMIC DNA]</scope>
    <source>
        <strain evidence="2 3">Wien I</strain>
    </source>
</reference>
<name>A0A2C6K5J2_9APIC</name>
<feature type="chain" id="PRO_5012541769" evidence="1">
    <location>
        <begin position="26"/>
        <end position="93"/>
    </location>
</feature>
<feature type="signal peptide" evidence="1">
    <location>
        <begin position="1"/>
        <end position="25"/>
    </location>
</feature>
<keyword evidence="3" id="KW-1185">Reference proteome</keyword>
<dbReference type="GeneID" id="94428925"/>
<evidence type="ECO:0000313" key="2">
    <source>
        <dbReference type="EMBL" id="PHJ20621.1"/>
    </source>
</evidence>
<organism evidence="2 3">
    <name type="scientific">Cystoisospora suis</name>
    <dbReference type="NCBI Taxonomy" id="483139"/>
    <lineage>
        <taxon>Eukaryota</taxon>
        <taxon>Sar</taxon>
        <taxon>Alveolata</taxon>
        <taxon>Apicomplexa</taxon>
        <taxon>Conoidasida</taxon>
        <taxon>Coccidia</taxon>
        <taxon>Eucoccidiorida</taxon>
        <taxon>Eimeriorina</taxon>
        <taxon>Sarcocystidae</taxon>
        <taxon>Cystoisospora</taxon>
    </lineage>
</organism>
<accession>A0A2C6K5J2</accession>
<comment type="caution">
    <text evidence="2">The sequence shown here is derived from an EMBL/GenBank/DDBJ whole genome shotgun (WGS) entry which is preliminary data.</text>
</comment>
<keyword evidence="1" id="KW-0732">Signal</keyword>
<proteinExistence type="predicted"/>